<evidence type="ECO:0000256" key="3">
    <source>
        <dbReference type="SAM" id="MobiDB-lite"/>
    </source>
</evidence>
<dbReference type="InterPro" id="IPR027124">
    <property type="entry name" value="Swc5/CFDP1/2"/>
</dbReference>
<dbReference type="PROSITE" id="PS51279">
    <property type="entry name" value="BCNT_C"/>
    <property type="match status" value="1"/>
</dbReference>
<proteinExistence type="predicted"/>
<feature type="compositionally biased region" description="Basic and acidic residues" evidence="3">
    <location>
        <begin position="117"/>
        <end position="138"/>
    </location>
</feature>
<dbReference type="EMBL" id="CADCXU010013392">
    <property type="protein sequence ID" value="CAB0003230.1"/>
    <property type="molecule type" value="Genomic_DNA"/>
</dbReference>
<dbReference type="PANTHER" id="PTHR48407:SF1">
    <property type="entry name" value="CRANIOFACIAL DEVELOPMENT PROTEIN 1"/>
    <property type="match status" value="1"/>
</dbReference>
<evidence type="ECO:0000259" key="4">
    <source>
        <dbReference type="PROSITE" id="PS51279"/>
    </source>
</evidence>
<dbReference type="OrthoDB" id="445677at2759"/>
<dbReference type="PANTHER" id="PTHR48407">
    <property type="entry name" value="CRANIOFACIAL DEVELOPMENT PROTEIN 1"/>
    <property type="match status" value="1"/>
</dbReference>
<reference evidence="5 6" key="1">
    <citation type="submission" date="2020-02" db="EMBL/GenBank/DDBJ databases">
        <authorList>
            <person name="Ferguson B K."/>
        </authorList>
    </citation>
    <scope>NUCLEOTIDE SEQUENCE [LARGE SCALE GENOMIC DNA]</scope>
</reference>
<evidence type="ECO:0000256" key="2">
    <source>
        <dbReference type="ARBA" id="ARBA00030244"/>
    </source>
</evidence>
<feature type="domain" description="BCNT-C" evidence="4">
    <location>
        <begin position="186"/>
        <end position="263"/>
    </location>
</feature>
<dbReference type="Pfam" id="PF07572">
    <property type="entry name" value="BCNT"/>
    <property type="match status" value="1"/>
</dbReference>
<feature type="region of interest" description="Disordered" evidence="3">
    <location>
        <begin position="113"/>
        <end position="139"/>
    </location>
</feature>
<evidence type="ECO:0000256" key="1">
    <source>
        <dbReference type="ARBA" id="ARBA00019033"/>
    </source>
</evidence>
<gene>
    <name evidence="5" type="ORF">NTEN_LOCUS8832</name>
</gene>
<dbReference type="GO" id="GO:0000812">
    <property type="term" value="C:Swr1 complex"/>
    <property type="evidence" value="ECO:0007669"/>
    <property type="project" value="TreeGrafter"/>
</dbReference>
<organism evidence="5 6">
    <name type="scientific">Nesidiocoris tenuis</name>
    <dbReference type="NCBI Taxonomy" id="355587"/>
    <lineage>
        <taxon>Eukaryota</taxon>
        <taxon>Metazoa</taxon>
        <taxon>Ecdysozoa</taxon>
        <taxon>Arthropoda</taxon>
        <taxon>Hexapoda</taxon>
        <taxon>Insecta</taxon>
        <taxon>Pterygota</taxon>
        <taxon>Neoptera</taxon>
        <taxon>Paraneoptera</taxon>
        <taxon>Hemiptera</taxon>
        <taxon>Heteroptera</taxon>
        <taxon>Panheteroptera</taxon>
        <taxon>Cimicomorpha</taxon>
        <taxon>Miridae</taxon>
        <taxon>Dicyphina</taxon>
        <taxon>Nesidiocoris</taxon>
    </lineage>
</organism>
<keyword evidence="6" id="KW-1185">Reference proteome</keyword>
<dbReference type="InterPro" id="IPR011421">
    <property type="entry name" value="BCNT-C"/>
</dbReference>
<sequence length="358" mass="40175">MLSQDSSIVVLDGTLPLQVLLDIMRKVISRMLTNKLRETGNGARLERHLALRQMCKSDDYRYSYGLNYRYLQVHSFLHRWLVCVLATQITDECAAVASTMAAIDFMKDVGSPVVRKKPSDEEPSRSLEADSLKTDDKPASQAAAKVKITEIFEFAGEKVEVEKEVPCAEVASPATPSGISKKPIARPSRGGISNILGQLGKKGKLSTLEKSKLDWNKFKKEEGIDEELDTFNKGKNGKSSWNIPGQAGIACPSRHSRLASYLWNQWSMVLPQLPYPRNAGIGTLRILWPSSKPRYNHLPAFSAADFSLRLLRQPRNVHIACFVLSCCERLWNSYLQENHSDGEQADADRLVQQFEPRK</sequence>
<dbReference type="Proteomes" id="UP000479000">
    <property type="component" value="Unassembled WGS sequence"/>
</dbReference>
<accession>A0A6H5GJV2</accession>
<name>A0A6H5GJV2_9HEMI</name>
<evidence type="ECO:0000313" key="6">
    <source>
        <dbReference type="Proteomes" id="UP000479000"/>
    </source>
</evidence>
<dbReference type="AlphaFoldDB" id="A0A6H5GJV2"/>
<evidence type="ECO:0000313" key="5">
    <source>
        <dbReference type="EMBL" id="CAB0003230.1"/>
    </source>
</evidence>
<protein>
    <recommendedName>
        <fullName evidence="1">Craniofacial development protein 1</fullName>
    </recommendedName>
    <alternativeName>
        <fullName evidence="2">Bucentaur</fullName>
    </alternativeName>
</protein>